<dbReference type="InterPro" id="IPR026533">
    <property type="entry name" value="NTPase/PRRC1"/>
</dbReference>
<evidence type="ECO:0000256" key="5">
    <source>
        <dbReference type="ARBA" id="ARBA00022801"/>
    </source>
</evidence>
<keyword evidence="8" id="KW-0464">Manganese</keyword>
<dbReference type="InterPro" id="IPR050299">
    <property type="entry name" value="YjjX_NTPase"/>
</dbReference>
<organism evidence="13">
    <name type="scientific">Dunaliella tertiolecta</name>
    <name type="common">Green alga</name>
    <dbReference type="NCBI Taxonomy" id="3047"/>
    <lineage>
        <taxon>Eukaryota</taxon>
        <taxon>Viridiplantae</taxon>
        <taxon>Chlorophyta</taxon>
        <taxon>core chlorophytes</taxon>
        <taxon>Chlorophyceae</taxon>
        <taxon>CS clade</taxon>
        <taxon>Chlamydomonadales</taxon>
        <taxon>Dunaliellaceae</taxon>
        <taxon>Dunaliella</taxon>
    </lineage>
</organism>
<comment type="cofactor">
    <cofactor evidence="2">
        <name>Mg(2+)</name>
        <dbReference type="ChEBI" id="CHEBI:18420"/>
    </cofactor>
</comment>
<dbReference type="GO" id="GO:0046872">
    <property type="term" value="F:metal ion binding"/>
    <property type="evidence" value="ECO:0007669"/>
    <property type="project" value="UniProtKB-KW"/>
</dbReference>
<dbReference type="Pfam" id="PF01931">
    <property type="entry name" value="NTPase_I-T"/>
    <property type="match status" value="1"/>
</dbReference>
<keyword evidence="4" id="KW-0547">Nucleotide-binding</keyword>
<dbReference type="PANTHER" id="PTHR34699:SF2">
    <property type="entry name" value="NON-CANONICAL PURINE NTP PHOSPHATASE_PRRC1 DOMAIN-CONTAINING PROTEIN"/>
    <property type="match status" value="1"/>
</dbReference>
<protein>
    <recommendedName>
        <fullName evidence="9">inosine/xanthosine triphosphatase</fullName>
        <ecNumber evidence="9">3.6.1.73</ecNumber>
    </recommendedName>
</protein>
<keyword evidence="5" id="KW-0378">Hydrolase</keyword>
<dbReference type="PANTHER" id="PTHR34699">
    <property type="match status" value="1"/>
</dbReference>
<comment type="cofactor">
    <cofactor evidence="1">
        <name>Mn(2+)</name>
        <dbReference type="ChEBI" id="CHEBI:29035"/>
    </cofactor>
</comment>
<dbReference type="AlphaFoldDB" id="A0A7S3RAR1"/>
<evidence type="ECO:0000256" key="4">
    <source>
        <dbReference type="ARBA" id="ARBA00022741"/>
    </source>
</evidence>
<evidence type="ECO:0000256" key="6">
    <source>
        <dbReference type="ARBA" id="ARBA00022842"/>
    </source>
</evidence>
<reference evidence="13" key="1">
    <citation type="submission" date="2021-01" db="EMBL/GenBank/DDBJ databases">
        <authorList>
            <person name="Corre E."/>
            <person name="Pelletier E."/>
            <person name="Niang G."/>
            <person name="Scheremetjew M."/>
            <person name="Finn R."/>
            <person name="Kale V."/>
            <person name="Holt S."/>
            <person name="Cochrane G."/>
            <person name="Meng A."/>
            <person name="Brown T."/>
            <person name="Cohen L."/>
        </authorList>
    </citation>
    <scope>NUCLEOTIDE SEQUENCE</scope>
    <source>
        <strain evidence="13">CCMP1320</strain>
    </source>
</reference>
<dbReference type="SUPFAM" id="SSF52972">
    <property type="entry name" value="ITPase-like"/>
    <property type="match status" value="1"/>
</dbReference>
<evidence type="ECO:0000256" key="2">
    <source>
        <dbReference type="ARBA" id="ARBA00001946"/>
    </source>
</evidence>
<dbReference type="GO" id="GO:0103023">
    <property type="term" value="F:ITPase activity"/>
    <property type="evidence" value="ECO:0007669"/>
    <property type="project" value="UniProtKB-EC"/>
</dbReference>
<evidence type="ECO:0000313" key="13">
    <source>
        <dbReference type="EMBL" id="CAE0507617.1"/>
    </source>
</evidence>
<dbReference type="EMBL" id="HBIP01037636">
    <property type="protein sequence ID" value="CAE0507617.1"/>
    <property type="molecule type" value="Transcribed_RNA"/>
</dbReference>
<dbReference type="EC" id="3.6.1.73" evidence="9"/>
<accession>A0A7S3RAR1</accession>
<gene>
    <name evidence="13" type="ORF">DTER00134_LOCUS22694</name>
</gene>
<proteinExistence type="predicted"/>
<keyword evidence="7" id="KW-0546">Nucleotide metabolism</keyword>
<name>A0A7S3RAR1_DUNTE</name>
<sequence>MKPQSQALRSLSSRCNRPRIRPMAVSNSSLGSAQFPVFVVSKNKVKIGAFESAVKRCLDASSFCFVPVPADSGVPAQPFGDAQTYAGARNRVENAKALLKSTDRLPREGLIAAVEGGVGWIPDFTIQDSQPPEKRVEVFAWVVIENLRTGVQTCSRSACFLLAPDLGRLILEEGMELGDADDKVSGRTKSGQGTGTIGRLSGGALTRKSYYEEAAICALLPFLNPEHYGEQYGLRQPFNSCDHTLGSKTSEHQNV</sequence>
<evidence type="ECO:0000256" key="9">
    <source>
        <dbReference type="ARBA" id="ARBA00038901"/>
    </source>
</evidence>
<evidence type="ECO:0000256" key="3">
    <source>
        <dbReference type="ARBA" id="ARBA00022723"/>
    </source>
</evidence>
<feature type="domain" description="Non-canonical purine NTP phosphatase/PRRC1" evidence="12">
    <location>
        <begin position="41"/>
        <end position="223"/>
    </location>
</feature>
<evidence type="ECO:0000259" key="12">
    <source>
        <dbReference type="Pfam" id="PF01931"/>
    </source>
</evidence>
<evidence type="ECO:0000256" key="10">
    <source>
        <dbReference type="ARBA" id="ARBA00048174"/>
    </source>
</evidence>
<evidence type="ECO:0000256" key="11">
    <source>
        <dbReference type="ARBA" id="ARBA00048781"/>
    </source>
</evidence>
<evidence type="ECO:0000256" key="7">
    <source>
        <dbReference type="ARBA" id="ARBA00023080"/>
    </source>
</evidence>
<comment type="catalytic activity">
    <reaction evidence="11">
        <text>XTP + H2O = XDP + phosphate + H(+)</text>
        <dbReference type="Rhea" id="RHEA:28406"/>
        <dbReference type="ChEBI" id="CHEBI:15377"/>
        <dbReference type="ChEBI" id="CHEBI:15378"/>
        <dbReference type="ChEBI" id="CHEBI:43474"/>
        <dbReference type="ChEBI" id="CHEBI:59884"/>
        <dbReference type="ChEBI" id="CHEBI:61314"/>
        <dbReference type="EC" id="3.6.1.73"/>
    </reaction>
</comment>
<keyword evidence="3" id="KW-0479">Metal-binding</keyword>
<dbReference type="Gene3D" id="3.90.950.10">
    <property type="match status" value="1"/>
</dbReference>
<dbReference type="GO" id="GO:0009117">
    <property type="term" value="P:nucleotide metabolic process"/>
    <property type="evidence" value="ECO:0007669"/>
    <property type="project" value="UniProtKB-KW"/>
</dbReference>
<dbReference type="GO" id="GO:0000166">
    <property type="term" value="F:nucleotide binding"/>
    <property type="evidence" value="ECO:0007669"/>
    <property type="project" value="UniProtKB-KW"/>
</dbReference>
<dbReference type="InterPro" id="IPR029001">
    <property type="entry name" value="ITPase-like_fam"/>
</dbReference>
<evidence type="ECO:0000256" key="8">
    <source>
        <dbReference type="ARBA" id="ARBA00023211"/>
    </source>
</evidence>
<dbReference type="GO" id="GO:0006772">
    <property type="term" value="P:thiamine metabolic process"/>
    <property type="evidence" value="ECO:0007669"/>
    <property type="project" value="TreeGrafter"/>
</dbReference>
<keyword evidence="6" id="KW-0460">Magnesium</keyword>
<evidence type="ECO:0000256" key="1">
    <source>
        <dbReference type="ARBA" id="ARBA00001936"/>
    </source>
</evidence>
<comment type="catalytic activity">
    <reaction evidence="10">
        <text>ITP + H2O = IDP + phosphate + H(+)</text>
        <dbReference type="Rhea" id="RHEA:28330"/>
        <dbReference type="ChEBI" id="CHEBI:15377"/>
        <dbReference type="ChEBI" id="CHEBI:15378"/>
        <dbReference type="ChEBI" id="CHEBI:43474"/>
        <dbReference type="ChEBI" id="CHEBI:58280"/>
        <dbReference type="ChEBI" id="CHEBI:61402"/>
        <dbReference type="EC" id="3.6.1.73"/>
    </reaction>
</comment>